<keyword evidence="6" id="KW-1185">Reference proteome</keyword>
<evidence type="ECO:0000313" key="5">
    <source>
        <dbReference type="EMBL" id="SEM30101.1"/>
    </source>
</evidence>
<dbReference type="Pfam" id="PF12833">
    <property type="entry name" value="HTH_18"/>
    <property type="match status" value="1"/>
</dbReference>
<dbReference type="InterPro" id="IPR009057">
    <property type="entry name" value="Homeodomain-like_sf"/>
</dbReference>
<dbReference type="GO" id="GO:0043565">
    <property type="term" value="F:sequence-specific DNA binding"/>
    <property type="evidence" value="ECO:0007669"/>
    <property type="project" value="InterPro"/>
</dbReference>
<evidence type="ECO:0000256" key="1">
    <source>
        <dbReference type="ARBA" id="ARBA00023015"/>
    </source>
</evidence>
<dbReference type="InterPro" id="IPR018060">
    <property type="entry name" value="HTH_AraC"/>
</dbReference>
<evidence type="ECO:0000313" key="6">
    <source>
        <dbReference type="Proteomes" id="UP000198521"/>
    </source>
</evidence>
<dbReference type="PANTHER" id="PTHR43280:SF32">
    <property type="entry name" value="TRANSCRIPTIONAL REGULATORY PROTEIN"/>
    <property type="match status" value="1"/>
</dbReference>
<sequence>MRLDYSSIKDESSFILTNFNCSSSLDLLRNKGLYKIIWSKDHDVSFRIDGSLIELKKDQIVFCTPLNVLEIESNIDGIISLVFNREFYCIRDHDQEVSCNGFLFFGSSVPQILSLDDKEKVSFSMMFDSFREEFENKDQIQGEMLQTLLKRFLIKSRRLIKEDLPESEIPNNQLDIIRKFNILIEQNFREKHQVSEYAALLFKSPKTLSNLFNKYSDKSPLATINERIVLEAKRLLLYSDKTSEEIAYELGYKEAGHFSKFFKKHTTMNPTEFKSRKLTNS</sequence>
<reference evidence="5 6" key="1">
    <citation type="submission" date="2016-10" db="EMBL/GenBank/DDBJ databases">
        <authorList>
            <person name="de Groot N.N."/>
        </authorList>
    </citation>
    <scope>NUCLEOTIDE SEQUENCE [LARGE SCALE GENOMIC DNA]</scope>
    <source>
        <strain evidence="5 6">DSM 25232</strain>
    </source>
</reference>
<keyword evidence="2" id="KW-0238">DNA-binding</keyword>
<accession>A0A1H7X8S8</accession>
<dbReference type="Gene3D" id="1.10.10.60">
    <property type="entry name" value="Homeodomain-like"/>
    <property type="match status" value="1"/>
</dbReference>
<dbReference type="SUPFAM" id="SSF46689">
    <property type="entry name" value="Homeodomain-like"/>
    <property type="match status" value="1"/>
</dbReference>
<dbReference type="RefSeq" id="WP_091412884.1">
    <property type="nucleotide sequence ID" value="NZ_FOAB01000013.1"/>
</dbReference>
<dbReference type="OrthoDB" id="2666928at2"/>
<protein>
    <submittedName>
        <fullName evidence="5">Transcriptional regulator, AraC family</fullName>
    </submittedName>
</protein>
<dbReference type="Proteomes" id="UP000198521">
    <property type="component" value="Unassembled WGS sequence"/>
</dbReference>
<organism evidence="5 6">
    <name type="scientific">Aquimarina amphilecti</name>
    <dbReference type="NCBI Taxonomy" id="1038014"/>
    <lineage>
        <taxon>Bacteria</taxon>
        <taxon>Pseudomonadati</taxon>
        <taxon>Bacteroidota</taxon>
        <taxon>Flavobacteriia</taxon>
        <taxon>Flavobacteriales</taxon>
        <taxon>Flavobacteriaceae</taxon>
        <taxon>Aquimarina</taxon>
    </lineage>
</organism>
<dbReference type="PROSITE" id="PS01124">
    <property type="entry name" value="HTH_ARAC_FAMILY_2"/>
    <property type="match status" value="1"/>
</dbReference>
<name>A0A1H7X8S8_AQUAM</name>
<keyword evidence="3" id="KW-0804">Transcription</keyword>
<dbReference type="STRING" id="1038014.SAMN04487910_4680"/>
<keyword evidence="1" id="KW-0805">Transcription regulation</keyword>
<dbReference type="EMBL" id="FOAB01000013">
    <property type="protein sequence ID" value="SEM30101.1"/>
    <property type="molecule type" value="Genomic_DNA"/>
</dbReference>
<evidence type="ECO:0000256" key="3">
    <source>
        <dbReference type="ARBA" id="ARBA00023163"/>
    </source>
</evidence>
<gene>
    <name evidence="5" type="ORF">SAMN04487910_4680</name>
</gene>
<dbReference type="AlphaFoldDB" id="A0A1H7X8S8"/>
<dbReference type="GO" id="GO:0003700">
    <property type="term" value="F:DNA-binding transcription factor activity"/>
    <property type="evidence" value="ECO:0007669"/>
    <property type="project" value="InterPro"/>
</dbReference>
<evidence type="ECO:0000259" key="4">
    <source>
        <dbReference type="PROSITE" id="PS01124"/>
    </source>
</evidence>
<feature type="domain" description="HTH araC/xylS-type" evidence="4">
    <location>
        <begin position="178"/>
        <end position="276"/>
    </location>
</feature>
<dbReference type="PANTHER" id="PTHR43280">
    <property type="entry name" value="ARAC-FAMILY TRANSCRIPTIONAL REGULATOR"/>
    <property type="match status" value="1"/>
</dbReference>
<dbReference type="SMART" id="SM00342">
    <property type="entry name" value="HTH_ARAC"/>
    <property type="match status" value="1"/>
</dbReference>
<proteinExistence type="predicted"/>
<evidence type="ECO:0000256" key="2">
    <source>
        <dbReference type="ARBA" id="ARBA00023125"/>
    </source>
</evidence>